<evidence type="ECO:0000256" key="1">
    <source>
        <dbReference type="SAM" id="MobiDB-lite"/>
    </source>
</evidence>
<feature type="compositionally biased region" description="Low complexity" evidence="1">
    <location>
        <begin position="232"/>
        <end position="245"/>
    </location>
</feature>
<evidence type="ECO:0000259" key="2">
    <source>
        <dbReference type="Pfam" id="PF03732"/>
    </source>
</evidence>
<reference evidence="4" key="2">
    <citation type="submission" date="2025-08" db="UniProtKB">
        <authorList>
            <consortium name="RefSeq"/>
        </authorList>
    </citation>
    <scope>IDENTIFICATION</scope>
    <source>
        <tissue evidence="4">Leaf</tissue>
    </source>
</reference>
<dbReference type="InterPro" id="IPR005162">
    <property type="entry name" value="Retrotrans_gag_dom"/>
</dbReference>
<dbReference type="Proteomes" id="UP000694864">
    <property type="component" value="Chromosome 9"/>
</dbReference>
<feature type="region of interest" description="Disordered" evidence="1">
    <location>
        <begin position="329"/>
        <end position="349"/>
    </location>
</feature>
<accession>A0ABM1QFD7</accession>
<feature type="region of interest" description="Disordered" evidence="1">
    <location>
        <begin position="217"/>
        <end position="275"/>
    </location>
</feature>
<organism evidence="3 4">
    <name type="scientific">Camelina sativa</name>
    <name type="common">False flax</name>
    <name type="synonym">Myagrum sativum</name>
    <dbReference type="NCBI Taxonomy" id="90675"/>
    <lineage>
        <taxon>Eukaryota</taxon>
        <taxon>Viridiplantae</taxon>
        <taxon>Streptophyta</taxon>
        <taxon>Embryophyta</taxon>
        <taxon>Tracheophyta</taxon>
        <taxon>Spermatophyta</taxon>
        <taxon>Magnoliopsida</taxon>
        <taxon>eudicotyledons</taxon>
        <taxon>Gunneridae</taxon>
        <taxon>Pentapetalae</taxon>
        <taxon>rosids</taxon>
        <taxon>malvids</taxon>
        <taxon>Brassicales</taxon>
        <taxon>Brassicaceae</taxon>
        <taxon>Camelineae</taxon>
        <taxon>Camelina</taxon>
    </lineage>
</organism>
<name>A0ABM1QFD7_CAMSA</name>
<reference evidence="3" key="1">
    <citation type="journal article" date="2014" name="Nat. Commun.">
        <title>The emerging biofuel crop Camelina sativa retains a highly undifferentiated hexaploid genome structure.</title>
        <authorList>
            <person name="Kagale S."/>
            <person name="Koh C."/>
            <person name="Nixon J."/>
            <person name="Bollina V."/>
            <person name="Clarke W.E."/>
            <person name="Tuteja R."/>
            <person name="Spillane C."/>
            <person name="Robinson S.J."/>
            <person name="Links M.G."/>
            <person name="Clarke C."/>
            <person name="Higgins E.E."/>
            <person name="Huebert T."/>
            <person name="Sharpe A.G."/>
            <person name="Parkin I.A."/>
        </authorList>
    </citation>
    <scope>NUCLEOTIDE SEQUENCE [LARGE SCALE GENOMIC DNA]</scope>
    <source>
        <strain evidence="3">cv. DH55</strain>
    </source>
</reference>
<dbReference type="RefSeq" id="XP_019085475.1">
    <property type="nucleotide sequence ID" value="XM_019229930.1"/>
</dbReference>
<evidence type="ECO:0000313" key="3">
    <source>
        <dbReference type="Proteomes" id="UP000694864"/>
    </source>
</evidence>
<feature type="domain" description="Retrotransposon gag" evidence="2">
    <location>
        <begin position="87"/>
        <end position="178"/>
    </location>
</feature>
<evidence type="ECO:0000313" key="4">
    <source>
        <dbReference type="RefSeq" id="XP_019085475.1"/>
    </source>
</evidence>
<proteinExistence type="predicted"/>
<keyword evidence="3" id="KW-1185">Reference proteome</keyword>
<dbReference type="PANTHER" id="PTHR33223:SF6">
    <property type="entry name" value="CCHC-TYPE DOMAIN-CONTAINING PROTEIN"/>
    <property type="match status" value="1"/>
</dbReference>
<dbReference type="PANTHER" id="PTHR33223">
    <property type="entry name" value="CCHC-TYPE DOMAIN-CONTAINING PROTEIN"/>
    <property type="match status" value="1"/>
</dbReference>
<dbReference type="Pfam" id="PF03732">
    <property type="entry name" value="Retrotrans_gag"/>
    <property type="match status" value="1"/>
</dbReference>
<gene>
    <name evidence="4" type="primary">LOC109126402</name>
</gene>
<sequence length="475" mass="53083">MQSKIRDMQSMMHSATTLAPDIPRVIEESKRTPFSHQIARVRVKDIGKIKLMSYEGKRDPTTHLKTFLLTVSHVDLELDEADAGYCKLFAEMFCGPTLLWFSSLAAGYVNNFMELSTSFIKQYSSLIETAVTYAQLWNLNQTAGESLRSYITKFKEIQIQIPGLSNSTALSALKNGLWHESRFREELTVNQFATIQDALHRASNWIVAEEEKAAAAQKHKVTSKPGFEVPAKKTPPSTPKSGLSTFAMDKSPQKGSPRSSPSNPPVSPCSKSGMLPSNKCVRDENVYCKLHKVNGHSTRDCKKLMHLLAEKFVSGEMSSVTISELDQKAASEADEDAPPMKKLKQADGDTAPKKRIDVIMGDSHLFRNSITAIKDHQQKFTNPEPKRIKVTTSDLPEVTFSEKETKDLSTLHDDALVISLDVANHKVCRILIDTGSLVDLIFLETLEWALEESTSRVPLPLQSRSQVKHLCHWVQ</sequence>
<dbReference type="GeneID" id="109126402"/>
<protein>
    <submittedName>
        <fullName evidence="4">Uncharacterized protein LOC109126402</fullName>
    </submittedName>
</protein>